<dbReference type="PROSITE" id="PS50118">
    <property type="entry name" value="HMG_BOX_2"/>
    <property type="match status" value="1"/>
</dbReference>
<evidence type="ECO:0000256" key="1">
    <source>
        <dbReference type="ARBA" id="ARBA00023125"/>
    </source>
</evidence>
<feature type="coiled-coil region" evidence="4">
    <location>
        <begin position="418"/>
        <end position="473"/>
    </location>
</feature>
<feature type="domain" description="HMG box" evidence="5">
    <location>
        <begin position="219"/>
        <end position="285"/>
    </location>
</feature>
<dbReference type="InterPro" id="IPR036910">
    <property type="entry name" value="HMG_box_dom_sf"/>
</dbReference>
<sequence>MDGETADEANNLLRNGILVETSKGLICMSLNDALSSNLNLSVEDLRNVAAQLISQQNVTVPKERTLQNINCDSDGFSSECSDISSISTTTSGSSVQSAFLTFSSLKNDFHTNIFHNYEGPIQSIIGRPKIVSISNLAFEKTVNSINNVTEKVDTPHAELTTQIGEMPNKPQNANVKANIIEELTKPVISKSIEATKPKKGRGGWPKGRKRKPELLNLPPKAPATGYNLYLNEQRKLFKDSNLAFHEITKIIGNRWSSLTLEQKKPYLEKAEEDKKRYREELKQYRQSDAYRAYLTKKRKKRLQNNVLSESDMDATDDFDEEDNEELYCRTCDQWFHNLHNKREHLQGKQHLQSVAGDITRELGSDIEGVGTTSTVSFSTSLDESSLDGMPNLKATPGGPADPKLNSIYDAMASLATMVSKRETELKVLRNRLEESKSQQAALCSQLLQLSERQKKLQKDLLQMKENEKNMENRVFHLWQVPSWFIITDFNTDSATDFTEGTE</sequence>
<dbReference type="PANTHER" id="PTHR46040">
    <property type="entry name" value="HIGH MOBILITY GROUP PROTEIN 2"/>
    <property type="match status" value="1"/>
</dbReference>
<dbReference type="InterPro" id="IPR009071">
    <property type="entry name" value="HMG_box_dom"/>
</dbReference>
<proteinExistence type="predicted"/>
<dbReference type="SMART" id="SM00398">
    <property type="entry name" value="HMG"/>
    <property type="match status" value="1"/>
</dbReference>
<organism evidence="6 7">
    <name type="scientific">Exocentrus adspersus</name>
    <dbReference type="NCBI Taxonomy" id="1586481"/>
    <lineage>
        <taxon>Eukaryota</taxon>
        <taxon>Metazoa</taxon>
        <taxon>Ecdysozoa</taxon>
        <taxon>Arthropoda</taxon>
        <taxon>Hexapoda</taxon>
        <taxon>Insecta</taxon>
        <taxon>Pterygota</taxon>
        <taxon>Neoptera</taxon>
        <taxon>Endopterygota</taxon>
        <taxon>Coleoptera</taxon>
        <taxon>Polyphaga</taxon>
        <taxon>Cucujiformia</taxon>
        <taxon>Chrysomeloidea</taxon>
        <taxon>Cerambycidae</taxon>
        <taxon>Lamiinae</taxon>
        <taxon>Acanthocinini</taxon>
        <taxon>Exocentrus</taxon>
    </lineage>
</organism>
<dbReference type="GO" id="GO:0005634">
    <property type="term" value="C:nucleus"/>
    <property type="evidence" value="ECO:0007669"/>
    <property type="project" value="UniProtKB-UniRule"/>
</dbReference>
<gene>
    <name evidence="6" type="ORF">NQ315_016915</name>
</gene>
<keyword evidence="4" id="KW-0175">Coiled coil</keyword>
<accession>A0AAV8VYP7</accession>
<keyword evidence="2 3" id="KW-0539">Nucleus</keyword>
<dbReference type="Proteomes" id="UP001159042">
    <property type="component" value="Unassembled WGS sequence"/>
</dbReference>
<dbReference type="AlphaFoldDB" id="A0AAV8VYP7"/>
<comment type="caution">
    <text evidence="6">The sequence shown here is derived from an EMBL/GenBank/DDBJ whole genome shotgun (WGS) entry which is preliminary data.</text>
</comment>
<dbReference type="Pfam" id="PF00505">
    <property type="entry name" value="HMG_box"/>
    <property type="match status" value="1"/>
</dbReference>
<dbReference type="Gene3D" id="3.30.160.60">
    <property type="entry name" value="Classic Zinc Finger"/>
    <property type="match status" value="1"/>
</dbReference>
<dbReference type="InterPro" id="IPR051965">
    <property type="entry name" value="ChromReg_NeuronalGeneExpr"/>
</dbReference>
<evidence type="ECO:0000256" key="2">
    <source>
        <dbReference type="ARBA" id="ARBA00023242"/>
    </source>
</evidence>
<dbReference type="CDD" id="cd21980">
    <property type="entry name" value="HMG-box_HMG20"/>
    <property type="match status" value="1"/>
</dbReference>
<dbReference type="GO" id="GO:0010468">
    <property type="term" value="P:regulation of gene expression"/>
    <property type="evidence" value="ECO:0007669"/>
    <property type="project" value="TreeGrafter"/>
</dbReference>
<keyword evidence="7" id="KW-1185">Reference proteome</keyword>
<dbReference type="GO" id="GO:0003677">
    <property type="term" value="F:DNA binding"/>
    <property type="evidence" value="ECO:0007669"/>
    <property type="project" value="UniProtKB-UniRule"/>
</dbReference>
<dbReference type="SUPFAM" id="SSF47095">
    <property type="entry name" value="HMG-box"/>
    <property type="match status" value="1"/>
</dbReference>
<dbReference type="PANTHER" id="PTHR46040:SF3">
    <property type="entry name" value="HIGH MOBILITY GROUP PROTEIN 2"/>
    <property type="match status" value="1"/>
</dbReference>
<dbReference type="EMBL" id="JANEYG010000021">
    <property type="protein sequence ID" value="KAJ8919010.1"/>
    <property type="molecule type" value="Genomic_DNA"/>
</dbReference>
<reference evidence="6 7" key="1">
    <citation type="journal article" date="2023" name="Insect Mol. Biol.">
        <title>Genome sequencing provides insights into the evolution of gene families encoding plant cell wall-degrading enzymes in longhorned beetles.</title>
        <authorList>
            <person name="Shin N.R."/>
            <person name="Okamura Y."/>
            <person name="Kirsch R."/>
            <person name="Pauchet Y."/>
        </authorList>
    </citation>
    <scope>NUCLEOTIDE SEQUENCE [LARGE SCALE GENOMIC DNA]</scope>
    <source>
        <strain evidence="6">EAD_L_NR</strain>
    </source>
</reference>
<feature type="DNA-binding region" description="HMG box" evidence="3">
    <location>
        <begin position="219"/>
        <end position="285"/>
    </location>
</feature>
<evidence type="ECO:0000313" key="6">
    <source>
        <dbReference type="EMBL" id="KAJ8919010.1"/>
    </source>
</evidence>
<name>A0AAV8VYP7_9CUCU</name>
<protein>
    <recommendedName>
        <fullName evidence="5">HMG box domain-containing protein</fullName>
    </recommendedName>
</protein>
<evidence type="ECO:0000259" key="5">
    <source>
        <dbReference type="PROSITE" id="PS50118"/>
    </source>
</evidence>
<evidence type="ECO:0000256" key="3">
    <source>
        <dbReference type="PROSITE-ProRule" id="PRU00267"/>
    </source>
</evidence>
<evidence type="ECO:0000313" key="7">
    <source>
        <dbReference type="Proteomes" id="UP001159042"/>
    </source>
</evidence>
<dbReference type="InterPro" id="IPR036236">
    <property type="entry name" value="Znf_C2H2_sf"/>
</dbReference>
<evidence type="ECO:0000256" key="4">
    <source>
        <dbReference type="SAM" id="Coils"/>
    </source>
</evidence>
<dbReference type="Gene3D" id="1.10.30.10">
    <property type="entry name" value="High mobility group box domain"/>
    <property type="match status" value="1"/>
</dbReference>
<dbReference type="SUPFAM" id="SSF57667">
    <property type="entry name" value="beta-beta-alpha zinc fingers"/>
    <property type="match status" value="1"/>
</dbReference>
<keyword evidence="1 3" id="KW-0238">DNA-binding</keyword>